<protein>
    <submittedName>
        <fullName evidence="2">Uncharacterized protein</fullName>
    </submittedName>
</protein>
<organism evidence="2 3">
    <name type="scientific">Candidatus Ozemobacter sibiricus</name>
    <dbReference type="NCBI Taxonomy" id="2268124"/>
    <lineage>
        <taxon>Bacteria</taxon>
        <taxon>Candidatus Ozemobacteria</taxon>
        <taxon>Candidatus Ozemobacterales</taxon>
        <taxon>Candidatus Ozemobacteraceae</taxon>
        <taxon>Candidatus Ozemobacter</taxon>
    </lineage>
</organism>
<evidence type="ECO:0000313" key="3">
    <source>
        <dbReference type="Proteomes" id="UP000252355"/>
    </source>
</evidence>
<accession>A0A367ZT50</accession>
<feature type="region of interest" description="Disordered" evidence="1">
    <location>
        <begin position="48"/>
        <end position="68"/>
    </location>
</feature>
<evidence type="ECO:0000256" key="1">
    <source>
        <dbReference type="SAM" id="MobiDB-lite"/>
    </source>
</evidence>
<gene>
    <name evidence="2" type="ORF">OZSIB_2192</name>
</gene>
<dbReference type="EMBL" id="QOQW01000002">
    <property type="protein sequence ID" value="RCK81323.1"/>
    <property type="molecule type" value="Genomic_DNA"/>
</dbReference>
<dbReference type="AlphaFoldDB" id="A0A367ZT50"/>
<evidence type="ECO:0000313" key="2">
    <source>
        <dbReference type="EMBL" id="RCK81323.1"/>
    </source>
</evidence>
<dbReference type="Proteomes" id="UP000252355">
    <property type="component" value="Unassembled WGS sequence"/>
</dbReference>
<feature type="region of interest" description="Disordered" evidence="1">
    <location>
        <begin position="1"/>
        <end position="29"/>
    </location>
</feature>
<comment type="caution">
    <text evidence="2">The sequence shown here is derived from an EMBL/GenBank/DDBJ whole genome shotgun (WGS) entry which is preliminary data.</text>
</comment>
<proteinExistence type="predicted"/>
<reference evidence="2 3" key="1">
    <citation type="submission" date="2018-05" db="EMBL/GenBank/DDBJ databases">
        <title>A metagenomic window into the 2 km-deep terrestrial subsurface aquifer revealed taxonomically and functionally diverse microbial community comprising novel uncultured bacterial lineages.</title>
        <authorList>
            <person name="Kadnikov V.V."/>
            <person name="Mardanov A.V."/>
            <person name="Beletsky A.V."/>
            <person name="Banks D."/>
            <person name="Pimenov N.V."/>
            <person name="Frank Y.A."/>
            <person name="Karnachuk O.V."/>
            <person name="Ravin N.V."/>
        </authorList>
    </citation>
    <scope>NUCLEOTIDE SEQUENCE [LARGE SCALE GENOMIC DNA]</scope>
    <source>
        <strain evidence="2">BY5</strain>
    </source>
</reference>
<name>A0A367ZT50_9BACT</name>
<sequence length="68" mass="7730">MRILVAEEADQPPRARFEEPQPSAPKIGTTCHSTILHFVYRQVGMIPKGRSLRPQRRAPSFNKSREGT</sequence>